<gene>
    <name evidence="3" type="ORF">AWZ03_014888</name>
</gene>
<dbReference type="AlphaFoldDB" id="A0A484AS49"/>
<evidence type="ECO:0000256" key="1">
    <source>
        <dbReference type="SAM" id="MobiDB-lite"/>
    </source>
</evidence>
<keyword evidence="2" id="KW-0732">Signal</keyword>
<protein>
    <submittedName>
        <fullName evidence="3">Uncharacterized protein</fullName>
    </submittedName>
</protein>
<dbReference type="Pfam" id="PF01391">
    <property type="entry name" value="Collagen"/>
    <property type="match status" value="1"/>
</dbReference>
<evidence type="ECO:0000256" key="2">
    <source>
        <dbReference type="SAM" id="SignalP"/>
    </source>
</evidence>
<proteinExistence type="predicted"/>
<feature type="compositionally biased region" description="Low complexity" evidence="1">
    <location>
        <begin position="90"/>
        <end position="99"/>
    </location>
</feature>
<reference evidence="3 4" key="1">
    <citation type="journal article" date="2019" name="J. Hered.">
        <title>An Improved Genome Assembly for Drosophila navojoa, the Basal Species in the mojavensis Cluster.</title>
        <authorList>
            <person name="Vanderlinde T."/>
            <person name="Dupim E.G."/>
            <person name="Nazario-Yepiz N.O."/>
            <person name="Carvalho A.B."/>
        </authorList>
    </citation>
    <scope>NUCLEOTIDE SEQUENCE [LARGE SCALE GENOMIC DNA]</scope>
    <source>
        <strain evidence="3">Navoj_Jal97</strain>
        <tissue evidence="3">Whole organism</tissue>
    </source>
</reference>
<dbReference type="EMBL" id="LSRL02002244">
    <property type="protein sequence ID" value="TDG38690.1"/>
    <property type="molecule type" value="Genomic_DNA"/>
</dbReference>
<organism evidence="3 4">
    <name type="scientific">Drosophila navojoa</name>
    <name type="common">Fruit fly</name>
    <dbReference type="NCBI Taxonomy" id="7232"/>
    <lineage>
        <taxon>Eukaryota</taxon>
        <taxon>Metazoa</taxon>
        <taxon>Ecdysozoa</taxon>
        <taxon>Arthropoda</taxon>
        <taxon>Hexapoda</taxon>
        <taxon>Insecta</taxon>
        <taxon>Pterygota</taxon>
        <taxon>Neoptera</taxon>
        <taxon>Endopterygota</taxon>
        <taxon>Diptera</taxon>
        <taxon>Brachycera</taxon>
        <taxon>Muscomorpha</taxon>
        <taxon>Ephydroidea</taxon>
        <taxon>Drosophilidae</taxon>
        <taxon>Drosophila</taxon>
    </lineage>
</organism>
<name>A0A484AS49_DRONA</name>
<evidence type="ECO:0000313" key="3">
    <source>
        <dbReference type="EMBL" id="TDG38690.1"/>
    </source>
</evidence>
<evidence type="ECO:0000313" key="4">
    <source>
        <dbReference type="Proteomes" id="UP000295192"/>
    </source>
</evidence>
<sequence>MTVITLIYFFCGICVASSVGTVSSKNTEQETGRFVATIQSPVPAPPSPPNVVYKLPSPYYPHPHPQHQCFCPPGPPGPPGVPGPPGPSGSPGRPGHRGPVGPPGYPGDKHWPAPPPLYPHQPPIIIPIPIPPPHKGKHHKDYKSVHTVTQHIQVQVIIMLAVLDIQDVQDIQVIQDFRDIQVIQDIQGIQDIQDIQVIQDIIIMDIIIMDIIILAIIIQDITGDPYEINPQTIL</sequence>
<keyword evidence="4" id="KW-1185">Reference proteome</keyword>
<feature type="region of interest" description="Disordered" evidence="1">
    <location>
        <begin position="70"/>
        <end position="116"/>
    </location>
</feature>
<feature type="chain" id="PRO_5019855271" evidence="2">
    <location>
        <begin position="17"/>
        <end position="234"/>
    </location>
</feature>
<dbReference type="Proteomes" id="UP000295192">
    <property type="component" value="Unassembled WGS sequence"/>
</dbReference>
<dbReference type="OrthoDB" id="7873307at2759"/>
<feature type="compositionally biased region" description="Pro residues" evidence="1">
    <location>
        <begin position="72"/>
        <end position="88"/>
    </location>
</feature>
<comment type="caution">
    <text evidence="3">The sequence shown here is derived from an EMBL/GenBank/DDBJ whole genome shotgun (WGS) entry which is preliminary data.</text>
</comment>
<dbReference type="OMA" id="ERRDPMD"/>
<dbReference type="InterPro" id="IPR008160">
    <property type="entry name" value="Collagen"/>
</dbReference>
<feature type="signal peptide" evidence="2">
    <location>
        <begin position="1"/>
        <end position="16"/>
    </location>
</feature>
<accession>A0A484AS49</accession>